<feature type="compositionally biased region" description="Basic and acidic residues" evidence="1">
    <location>
        <begin position="107"/>
        <end position="116"/>
    </location>
</feature>
<feature type="compositionally biased region" description="Polar residues" evidence="1">
    <location>
        <begin position="271"/>
        <end position="280"/>
    </location>
</feature>
<evidence type="ECO:0000256" key="1">
    <source>
        <dbReference type="SAM" id="MobiDB-lite"/>
    </source>
</evidence>
<dbReference type="AlphaFoldDB" id="A0A914X8B3"/>
<keyword evidence="2" id="KW-1185">Reference proteome</keyword>
<dbReference type="WBParaSite" id="PSAMB.scaffold718size42858.g8389.t1">
    <property type="protein sequence ID" value="PSAMB.scaffold718size42858.g8389.t1"/>
    <property type="gene ID" value="PSAMB.scaffold718size42858.g8389"/>
</dbReference>
<feature type="compositionally biased region" description="Basic and acidic residues" evidence="1">
    <location>
        <begin position="133"/>
        <end position="162"/>
    </location>
</feature>
<feature type="region of interest" description="Disordered" evidence="1">
    <location>
        <begin position="107"/>
        <end position="220"/>
    </location>
</feature>
<accession>A0A914X8B3</accession>
<evidence type="ECO:0000313" key="2">
    <source>
        <dbReference type="Proteomes" id="UP000887566"/>
    </source>
</evidence>
<dbReference type="Proteomes" id="UP000887566">
    <property type="component" value="Unplaced"/>
</dbReference>
<sequence>MFFENSSSLSNSLSASQVAQLKTNPISGFGGHIPGDKWRIGTNVRSPQDLPNPKGPNATLAPLKRPGSRRASARQGGRGYAQPYNSTNSQHAVAVDGRGHQIEEAGHRAPDQEEMTHSVLRRAASAPRNGQRTRPESRQQHPDDYDRQNGNEHYDQQREHAHQQAQQYAHQQALQHAHQQAQEQAHQQAQQQAHQQAQQQGHQQSQQQGQQQRPRSRSAHLDGRVVNNHQPSSLFMGDDIFAGLEKGWWSQGEVERNKQRREQALRGQAPGRQSQGYNQQPGGGGGGGVGGGGGGGGGGGYNGGRYVGGGGGAGNMDDKERIPAPGYSGHMPGLRENDFGKPWTVAAKESRENYINQKEETQRQQQAQVH</sequence>
<protein>
    <submittedName>
        <fullName evidence="3">Uncharacterized protein</fullName>
    </submittedName>
</protein>
<feature type="compositionally biased region" description="Low complexity" evidence="1">
    <location>
        <begin position="163"/>
        <end position="212"/>
    </location>
</feature>
<feature type="compositionally biased region" description="Gly residues" evidence="1">
    <location>
        <begin position="281"/>
        <end position="314"/>
    </location>
</feature>
<feature type="region of interest" description="Disordered" evidence="1">
    <location>
        <begin position="351"/>
        <end position="370"/>
    </location>
</feature>
<evidence type="ECO:0000313" key="3">
    <source>
        <dbReference type="WBParaSite" id="PSAMB.scaffold718size42858.g8389.t1"/>
    </source>
</evidence>
<feature type="compositionally biased region" description="Basic and acidic residues" evidence="1">
    <location>
        <begin position="253"/>
        <end position="264"/>
    </location>
</feature>
<feature type="compositionally biased region" description="Basic and acidic residues" evidence="1">
    <location>
        <begin position="351"/>
        <end position="362"/>
    </location>
</feature>
<organism evidence="2 3">
    <name type="scientific">Plectus sambesii</name>
    <dbReference type="NCBI Taxonomy" id="2011161"/>
    <lineage>
        <taxon>Eukaryota</taxon>
        <taxon>Metazoa</taxon>
        <taxon>Ecdysozoa</taxon>
        <taxon>Nematoda</taxon>
        <taxon>Chromadorea</taxon>
        <taxon>Plectida</taxon>
        <taxon>Plectina</taxon>
        <taxon>Plectoidea</taxon>
        <taxon>Plectidae</taxon>
        <taxon>Plectus</taxon>
    </lineage>
</organism>
<reference evidence="3" key="1">
    <citation type="submission" date="2022-11" db="UniProtKB">
        <authorList>
            <consortium name="WormBaseParasite"/>
        </authorList>
    </citation>
    <scope>IDENTIFICATION</scope>
</reference>
<feature type="region of interest" description="Disordered" evidence="1">
    <location>
        <begin position="253"/>
        <end position="343"/>
    </location>
</feature>
<feature type="region of interest" description="Disordered" evidence="1">
    <location>
        <begin position="24"/>
        <end position="89"/>
    </location>
</feature>
<proteinExistence type="predicted"/>
<name>A0A914X8B3_9BILA</name>